<dbReference type="STRING" id="1128400.I2FQF1"/>
<feature type="compositionally biased region" description="Acidic residues" evidence="10">
    <location>
        <begin position="140"/>
        <end position="152"/>
    </location>
</feature>
<dbReference type="FunFam" id="3.30.40.10:FF:000008">
    <property type="entry name" value="Bromodomain containing 1, isoform CRA_a"/>
    <property type="match status" value="1"/>
</dbReference>
<evidence type="ECO:0000256" key="2">
    <source>
        <dbReference type="ARBA" id="ARBA00022723"/>
    </source>
</evidence>
<gene>
    <name evidence="15" type="ORF">UHOR_08568</name>
</gene>
<reference evidence="15 16" key="1">
    <citation type="journal article" date="2012" name="Plant Cell">
        <title>Genome comparison of barley and maize smut fungi reveals targeted loss of RNA silencing components and species-specific presence of transposable elements.</title>
        <authorList>
            <person name="Laurie J.D."/>
            <person name="Ali S."/>
            <person name="Linning R."/>
            <person name="Mannhaupt G."/>
            <person name="Wong P."/>
            <person name="Gueldener U."/>
            <person name="Muensterkoetter M."/>
            <person name="Moore R."/>
            <person name="Kahmann R."/>
            <person name="Bakkeren G."/>
            <person name="Schirawski J."/>
        </authorList>
    </citation>
    <scope>NUCLEOTIDE SEQUENCE [LARGE SCALE GENOMIC DNA]</scope>
    <source>
        <strain evidence="16">Uh4875-4</strain>
    </source>
</reference>
<dbReference type="Pfam" id="PF13831">
    <property type="entry name" value="PHD_2"/>
    <property type="match status" value="1"/>
</dbReference>
<feature type="domain" description="PHD-type" evidence="12">
    <location>
        <begin position="153"/>
        <end position="203"/>
    </location>
</feature>
<feature type="region of interest" description="Disordered" evidence="10">
    <location>
        <begin position="394"/>
        <end position="417"/>
    </location>
</feature>
<feature type="compositionally biased region" description="Low complexity" evidence="10">
    <location>
        <begin position="1002"/>
        <end position="1016"/>
    </location>
</feature>
<dbReference type="SMART" id="SM00249">
    <property type="entry name" value="PHD"/>
    <property type="match status" value="2"/>
</dbReference>
<protein>
    <submittedName>
        <fullName evidence="15">Related to Peregrin (Bromodomain and PHD finger-containing protein 1)</fullName>
    </submittedName>
</protein>
<feature type="compositionally biased region" description="Basic and acidic residues" evidence="10">
    <location>
        <begin position="1084"/>
        <end position="1111"/>
    </location>
</feature>
<dbReference type="PANTHER" id="PTHR13793:SF107">
    <property type="entry name" value="BROMODOMAIN-CONTAINING PROTEIN HOMOLOG"/>
    <property type="match status" value="1"/>
</dbReference>
<organism evidence="15 16">
    <name type="scientific">Ustilago hordei</name>
    <name type="common">Barley covered smut fungus</name>
    <dbReference type="NCBI Taxonomy" id="120017"/>
    <lineage>
        <taxon>Eukaryota</taxon>
        <taxon>Fungi</taxon>
        <taxon>Dikarya</taxon>
        <taxon>Basidiomycota</taxon>
        <taxon>Ustilaginomycotina</taxon>
        <taxon>Ustilaginomycetes</taxon>
        <taxon>Ustilaginales</taxon>
        <taxon>Ustilaginaceae</taxon>
        <taxon>Ustilago</taxon>
    </lineage>
</organism>
<dbReference type="PROSITE" id="PS01359">
    <property type="entry name" value="ZF_PHD_1"/>
    <property type="match status" value="1"/>
</dbReference>
<dbReference type="Pfam" id="PF10513">
    <property type="entry name" value="EPL1"/>
    <property type="match status" value="1"/>
</dbReference>
<dbReference type="AlphaFoldDB" id="I2FQF1"/>
<dbReference type="InterPro" id="IPR019787">
    <property type="entry name" value="Znf_PHD-finger"/>
</dbReference>
<dbReference type="SUPFAM" id="SSF63748">
    <property type="entry name" value="Tudor/PWWP/MBT"/>
    <property type="match status" value="1"/>
</dbReference>
<evidence type="ECO:0000256" key="9">
    <source>
        <dbReference type="PROSITE-ProRule" id="PRU00146"/>
    </source>
</evidence>
<comment type="subcellular location">
    <subcellularLocation>
        <location evidence="1">Nucleus</location>
    </subcellularLocation>
</comment>
<evidence type="ECO:0000256" key="1">
    <source>
        <dbReference type="ARBA" id="ARBA00004123"/>
    </source>
</evidence>
<evidence type="ECO:0000259" key="14">
    <source>
        <dbReference type="PROSITE" id="PS51805"/>
    </source>
</evidence>
<dbReference type="HOGENOM" id="CLU_003589_0_0_1"/>
<dbReference type="OrthoDB" id="20839at2759"/>
<dbReference type="InterPro" id="IPR019542">
    <property type="entry name" value="Enhancer_polycomb-like_N"/>
</dbReference>
<keyword evidence="4 9" id="KW-0863">Zinc-finger</keyword>
<dbReference type="EMBL" id="CAGI01000141">
    <property type="protein sequence ID" value="CCF49144.1"/>
    <property type="molecule type" value="Genomic_DNA"/>
</dbReference>
<dbReference type="CDD" id="cd15492">
    <property type="entry name" value="PHD_BRPF_JADE_like"/>
    <property type="match status" value="1"/>
</dbReference>
<dbReference type="PROSITE" id="PS50014">
    <property type="entry name" value="BROMODOMAIN_2"/>
    <property type="match status" value="1"/>
</dbReference>
<dbReference type="InterPro" id="IPR001965">
    <property type="entry name" value="Znf_PHD"/>
</dbReference>
<evidence type="ECO:0000313" key="16">
    <source>
        <dbReference type="Proteomes" id="UP000006174"/>
    </source>
</evidence>
<dbReference type="Gene3D" id="1.20.920.10">
    <property type="entry name" value="Bromodomain-like"/>
    <property type="match status" value="1"/>
</dbReference>
<dbReference type="SUPFAM" id="SSF57903">
    <property type="entry name" value="FYVE/PHD zinc finger"/>
    <property type="match status" value="1"/>
</dbReference>
<name>I2FQF1_USTHO</name>
<dbReference type="InterPro" id="IPR001487">
    <property type="entry name" value="Bromodomain"/>
</dbReference>
<dbReference type="GO" id="GO:0006357">
    <property type="term" value="P:regulation of transcription by RNA polymerase II"/>
    <property type="evidence" value="ECO:0007669"/>
    <property type="project" value="TreeGrafter"/>
</dbReference>
<dbReference type="eggNOG" id="KOG0955">
    <property type="taxonomic scope" value="Eukaryota"/>
</dbReference>
<accession>I2FQF1</accession>
<feature type="region of interest" description="Disordered" evidence="10">
    <location>
        <begin position="725"/>
        <end position="760"/>
    </location>
</feature>
<feature type="compositionally biased region" description="Pro residues" evidence="10">
    <location>
        <begin position="780"/>
        <end position="792"/>
    </location>
</feature>
<feature type="domain" description="PWWP" evidence="13">
    <location>
        <begin position="1165"/>
        <end position="1230"/>
    </location>
</feature>
<keyword evidence="3" id="KW-0677">Repeat</keyword>
<feature type="compositionally biased region" description="Polar residues" evidence="10">
    <location>
        <begin position="871"/>
        <end position="881"/>
    </location>
</feature>
<evidence type="ECO:0000256" key="7">
    <source>
        <dbReference type="ARBA" id="ARBA00023242"/>
    </source>
</evidence>
<dbReference type="Pfam" id="PF13832">
    <property type="entry name" value="zf-HC5HC2H_2"/>
    <property type="match status" value="1"/>
</dbReference>
<feature type="domain" description="PHD-type" evidence="14">
    <location>
        <begin position="207"/>
        <end position="334"/>
    </location>
</feature>
<dbReference type="SMART" id="SM00293">
    <property type="entry name" value="PWWP"/>
    <property type="match status" value="1"/>
</dbReference>
<feature type="compositionally biased region" description="Polar residues" evidence="10">
    <location>
        <begin position="988"/>
        <end position="997"/>
    </location>
</feature>
<evidence type="ECO:0000259" key="12">
    <source>
        <dbReference type="PROSITE" id="PS50016"/>
    </source>
</evidence>
<keyword evidence="5" id="KW-0862">Zinc</keyword>
<evidence type="ECO:0000256" key="3">
    <source>
        <dbReference type="ARBA" id="ARBA00022737"/>
    </source>
</evidence>
<comment type="caution">
    <text evidence="15">The sequence shown here is derived from an EMBL/GenBank/DDBJ whole genome shotgun (WGS) entry which is preliminary data.</text>
</comment>
<dbReference type="GO" id="GO:0008270">
    <property type="term" value="F:zinc ion binding"/>
    <property type="evidence" value="ECO:0007669"/>
    <property type="project" value="UniProtKB-KW"/>
</dbReference>
<feature type="region of interest" description="Disordered" evidence="10">
    <location>
        <begin position="652"/>
        <end position="682"/>
    </location>
</feature>
<dbReference type="Pfam" id="PF00439">
    <property type="entry name" value="Bromodomain"/>
    <property type="match status" value="1"/>
</dbReference>
<proteinExistence type="predicted"/>
<dbReference type="PANTHER" id="PTHR13793">
    <property type="entry name" value="PHD FINGER PROTEINS"/>
    <property type="match status" value="1"/>
</dbReference>
<feature type="compositionally biased region" description="Polar residues" evidence="10">
    <location>
        <begin position="1017"/>
        <end position="1027"/>
    </location>
</feature>
<dbReference type="InterPro" id="IPR034732">
    <property type="entry name" value="EPHD"/>
</dbReference>
<dbReference type="SUPFAM" id="SSF47370">
    <property type="entry name" value="Bromodomain"/>
    <property type="match status" value="1"/>
</dbReference>
<dbReference type="PROSITE" id="PS50812">
    <property type="entry name" value="PWWP"/>
    <property type="match status" value="1"/>
</dbReference>
<feature type="domain" description="Bromo" evidence="11">
    <location>
        <begin position="554"/>
        <end position="624"/>
    </location>
</feature>
<dbReference type="InterPro" id="IPR050701">
    <property type="entry name" value="Histone_Mod_Regulator"/>
</dbReference>
<dbReference type="Gene3D" id="3.30.40.10">
    <property type="entry name" value="Zinc/RING finger domain, C3HC4 (zinc finger)"/>
    <property type="match status" value="2"/>
</dbReference>
<keyword evidence="2" id="KW-0479">Metal-binding</keyword>
<evidence type="ECO:0000259" key="11">
    <source>
        <dbReference type="PROSITE" id="PS50014"/>
    </source>
</evidence>
<feature type="compositionally biased region" description="Low complexity" evidence="10">
    <location>
        <begin position="398"/>
        <end position="412"/>
    </location>
</feature>
<dbReference type="InterPro" id="IPR036427">
    <property type="entry name" value="Bromodomain-like_sf"/>
</dbReference>
<feature type="compositionally biased region" description="Low complexity" evidence="10">
    <location>
        <begin position="964"/>
        <end position="986"/>
    </location>
</feature>
<evidence type="ECO:0000256" key="4">
    <source>
        <dbReference type="ARBA" id="ARBA00022771"/>
    </source>
</evidence>
<evidence type="ECO:0000259" key="13">
    <source>
        <dbReference type="PROSITE" id="PS50812"/>
    </source>
</evidence>
<dbReference type="InterPro" id="IPR013083">
    <property type="entry name" value="Znf_RING/FYVE/PHD"/>
</dbReference>
<dbReference type="CDD" id="cd04369">
    <property type="entry name" value="Bromodomain"/>
    <property type="match status" value="1"/>
</dbReference>
<evidence type="ECO:0000256" key="10">
    <source>
        <dbReference type="SAM" id="MobiDB-lite"/>
    </source>
</evidence>
<evidence type="ECO:0000313" key="15">
    <source>
        <dbReference type="EMBL" id="CCF49144.1"/>
    </source>
</evidence>
<evidence type="ECO:0000256" key="8">
    <source>
        <dbReference type="PROSITE-ProRule" id="PRU00035"/>
    </source>
</evidence>
<keyword evidence="16" id="KW-1185">Reference proteome</keyword>
<dbReference type="PRINTS" id="PR00503">
    <property type="entry name" value="BROMODOMAIN"/>
</dbReference>
<dbReference type="PROSITE" id="PS50016">
    <property type="entry name" value="ZF_PHD_2"/>
    <property type="match status" value="1"/>
</dbReference>
<dbReference type="GO" id="GO:0005634">
    <property type="term" value="C:nucleus"/>
    <property type="evidence" value="ECO:0007669"/>
    <property type="project" value="UniProtKB-SubCell"/>
</dbReference>
<dbReference type="Gene3D" id="2.30.30.140">
    <property type="match status" value="1"/>
</dbReference>
<dbReference type="OMA" id="PAYIANR"/>
<dbReference type="Pfam" id="PF00855">
    <property type="entry name" value="PWWP"/>
    <property type="match status" value="1"/>
</dbReference>
<dbReference type="FunFam" id="3.30.40.10:FF:000007">
    <property type="entry name" value="Bromodomain containing 1, isoform CRA_b"/>
    <property type="match status" value="1"/>
</dbReference>
<feature type="compositionally biased region" description="Basic and acidic residues" evidence="10">
    <location>
        <begin position="652"/>
        <end position="661"/>
    </location>
</feature>
<evidence type="ECO:0000256" key="6">
    <source>
        <dbReference type="ARBA" id="ARBA00023117"/>
    </source>
</evidence>
<dbReference type="PROSITE" id="PS51805">
    <property type="entry name" value="EPHD"/>
    <property type="match status" value="1"/>
</dbReference>
<evidence type="ECO:0000256" key="5">
    <source>
        <dbReference type="ARBA" id="ARBA00022833"/>
    </source>
</evidence>
<feature type="region of interest" description="Disordered" evidence="10">
    <location>
        <begin position="132"/>
        <end position="152"/>
    </location>
</feature>
<feature type="region of interest" description="Disordered" evidence="10">
    <location>
        <begin position="935"/>
        <end position="1164"/>
    </location>
</feature>
<keyword evidence="6 8" id="KW-0103">Bromodomain</keyword>
<dbReference type="SMART" id="SM00297">
    <property type="entry name" value="BROMO"/>
    <property type="match status" value="1"/>
</dbReference>
<dbReference type="InterPro" id="IPR000313">
    <property type="entry name" value="PWWP_dom"/>
</dbReference>
<sequence>MPGIPSKPNNIPLASSLPKVSFRKVPPDEALLFSIPPGIVDPHALPFGYHDGSEFDKPDHYIRYLEPIEGELKKQVEYDMDEQDQEWLDALNYDRRKEGLDTISYEIFEIIFDQLEKEWFGLMKRVPPKARHSAGADAAGADDQDADSEDGEDSKCAICDDGECENSNAIVFCDGCNLAVHQDCYGIPYIPEGQWLCRKCTVSPDRAVSCILCPHEGGAFKQTTTGKWAHLLCAMWIPETGVSNPVYMEPIDSIERIPKARWKLQCYLCRYRMGACIQCDNRSCFTAFHVTCARQAGLLFRTVRTRMAHHLYEDLDNSDDEGAEVLRACCHRHMPADMRDQFKIDFSRPGALDDDRSETHYRASPFARTREHSVESGFGAPLISVSRRSSIVGAPEGAAASNNDARSSSKSARAYKKSFKPGPPLVPAYIANRVLEYITKIHLRKKTTAVQLIARYWSLKREARRGAPLLKRLHLEPWTASSSNKEQTEAQKAKKLHFLRSIRGDLERVRMLVEQVRKREKEKLRQAQEIRNSLVEPVFFPFHADLRAAISKFEAVDRYGFFAQPVSKVDVPDYYDIVKEPMDWSAIKDKIANKVYDSVEEMRQDVLKIATNAMTYNKADTPYHKAATKVLKMIPDLFKHLAAIESSHLHVQQDKVQRQSKEAQQQDEDADGETQVQTSSVVLSGETPRLLLELGLEPPSDLISLLQNYSKMEDEEQLDIRQQAYDPYPLPPSVHLKGEEDGQAVGEGAEERAAQPASSRKRLAMPVVNLMEDFVQQIYVPPPPPASTPASPPGKAKEQASNAAGVAGSPQKAQKTARKRKTLDAPPHEPAERRSIRRSAAADALPEPKASTATVEPVAATPVRITRRAQSHVSTISTASGPTAEADGTDAKSGAKPPQSTAMSKSLSTPAAAKPKDGVQLKEDVGAHDSFLLFNTGWVLPPGSKRHRNAAARPEMIGQRPRKVSAPESPGPSAVAAAAATASLAVEQQATPSTPQQRPRSRTVPSSNSRPRSTSSMKGKQPQSSARKASRVTRQVKDEGQEGGEGGETTGSSPLTSDDEGDKPVKAEADAEEAEGINGNGNGREPRSSKRAREREASQGSESKSEAEARDTPSALLRRSARVRTASAEPPTWPSNAKRPRLNPSPSSSSSIGHEADFGSSPPANGTKVWAKVDTFPYFPAVAYTDEKLIPGDILRKRPDMEDVVAVEFYGRPKTWGWVARTKLAHLFADESIDEKYLRLAAKKGRTKQVKEAYEDALSRT</sequence>
<feature type="compositionally biased region" description="Basic and acidic residues" evidence="10">
    <location>
        <begin position="822"/>
        <end position="834"/>
    </location>
</feature>
<dbReference type="Proteomes" id="UP000006174">
    <property type="component" value="Unassembled WGS sequence"/>
</dbReference>
<dbReference type="InterPro" id="IPR019786">
    <property type="entry name" value="Zinc_finger_PHD-type_CS"/>
</dbReference>
<keyword evidence="7" id="KW-0539">Nucleus</keyword>
<dbReference type="InterPro" id="IPR011011">
    <property type="entry name" value="Znf_FYVE_PHD"/>
</dbReference>
<feature type="region of interest" description="Disordered" evidence="10">
    <location>
        <begin position="779"/>
        <end position="921"/>
    </location>
</feature>
<feature type="compositionally biased region" description="Polar residues" evidence="10">
    <location>
        <begin position="898"/>
        <end position="909"/>
    </location>
</feature>
<dbReference type="GO" id="GO:0006325">
    <property type="term" value="P:chromatin organization"/>
    <property type="evidence" value="ECO:0007669"/>
    <property type="project" value="UniProtKB-ARBA"/>
</dbReference>